<dbReference type="InterPro" id="IPR014506">
    <property type="entry name" value="UCP020479_CheW"/>
</dbReference>
<dbReference type="PIRSF" id="PIRSF020479">
    <property type="entry name" value="UCP020479_CheW"/>
    <property type="match status" value="1"/>
</dbReference>
<reference evidence="3" key="1">
    <citation type="journal article" date="2019" name="Int. J. Syst. Evol. Microbiol.">
        <title>The Global Catalogue of Microorganisms (GCM) 10K type strain sequencing project: providing services to taxonomists for standard genome sequencing and annotation.</title>
        <authorList>
            <consortium name="The Broad Institute Genomics Platform"/>
            <consortium name="The Broad Institute Genome Sequencing Center for Infectious Disease"/>
            <person name="Wu L."/>
            <person name="Ma J."/>
        </authorList>
    </citation>
    <scope>NUCLEOTIDE SEQUENCE [LARGE SCALE GENOMIC DNA]</scope>
    <source>
        <strain evidence="3">KCTC 23723</strain>
    </source>
</reference>
<sequence>MSHLIASQKVIQHYLAALLTEDESPEPAVKPALAAERKAELNKLLAQAVPVAAPAVVSPVIALKETPKPVVPKVAPKVAPAPTLSKLVEIAARASLEELQGSSAPAILQRDIPIAQRLAEPSPVATVAEKSYRHGRFQALFFSVAGLKVAVPLTELGGIHELGDINTLFGKPRWFKGVMLHKAQKYNVVDTARWVMPEKYDAIVEQGLHYQYLVLLGASNWGLCCETLIDTITLEPEQIKWREQEGKRPWMAGLIKEHMCVLVDVDALIDLLSRGLDINA</sequence>
<dbReference type="Proteomes" id="UP000634667">
    <property type="component" value="Unassembled WGS sequence"/>
</dbReference>
<dbReference type="Pfam" id="PF01584">
    <property type="entry name" value="CheW"/>
    <property type="match status" value="1"/>
</dbReference>
<dbReference type="SMART" id="SM00260">
    <property type="entry name" value="CheW"/>
    <property type="match status" value="1"/>
</dbReference>
<protein>
    <recommendedName>
        <fullName evidence="1">CheW-like domain-containing protein</fullName>
    </recommendedName>
</protein>
<evidence type="ECO:0000313" key="3">
    <source>
        <dbReference type="Proteomes" id="UP000634667"/>
    </source>
</evidence>
<evidence type="ECO:0000313" key="2">
    <source>
        <dbReference type="EMBL" id="GGW63034.1"/>
    </source>
</evidence>
<proteinExistence type="predicted"/>
<accession>A0ABQ2WLT1</accession>
<dbReference type="PROSITE" id="PS50851">
    <property type="entry name" value="CHEW"/>
    <property type="match status" value="1"/>
</dbReference>
<feature type="domain" description="CheW-like" evidence="1">
    <location>
        <begin position="136"/>
        <end position="274"/>
    </location>
</feature>
<name>A0ABQ2WLT1_9ALTE</name>
<organism evidence="2 3">
    <name type="scientific">Alishewanella tabrizica</name>
    <dbReference type="NCBI Taxonomy" id="671278"/>
    <lineage>
        <taxon>Bacteria</taxon>
        <taxon>Pseudomonadati</taxon>
        <taxon>Pseudomonadota</taxon>
        <taxon>Gammaproteobacteria</taxon>
        <taxon>Alteromonadales</taxon>
        <taxon>Alteromonadaceae</taxon>
        <taxon>Alishewanella</taxon>
    </lineage>
</organism>
<comment type="caution">
    <text evidence="2">The sequence shown here is derived from an EMBL/GenBank/DDBJ whole genome shotgun (WGS) entry which is preliminary data.</text>
</comment>
<keyword evidence="3" id="KW-1185">Reference proteome</keyword>
<gene>
    <name evidence="2" type="ORF">GCM10008111_18810</name>
</gene>
<dbReference type="EMBL" id="BMYR01000007">
    <property type="protein sequence ID" value="GGW63034.1"/>
    <property type="molecule type" value="Genomic_DNA"/>
</dbReference>
<dbReference type="InterPro" id="IPR002545">
    <property type="entry name" value="CheW-lke_dom"/>
</dbReference>
<dbReference type="SUPFAM" id="SSF50341">
    <property type="entry name" value="CheW-like"/>
    <property type="match status" value="1"/>
</dbReference>
<evidence type="ECO:0000259" key="1">
    <source>
        <dbReference type="PROSITE" id="PS50851"/>
    </source>
</evidence>
<dbReference type="InterPro" id="IPR036061">
    <property type="entry name" value="CheW-like_dom_sf"/>
</dbReference>
<dbReference type="RefSeq" id="WP_189482841.1">
    <property type="nucleotide sequence ID" value="NZ_BMYR01000007.1"/>
</dbReference>